<dbReference type="KEGG" id="ast:Asulf_02202"/>
<keyword evidence="3" id="KW-0808">Transferase</keyword>
<evidence type="ECO:0000256" key="6">
    <source>
        <dbReference type="ARBA" id="ARBA00023014"/>
    </source>
</evidence>
<protein>
    <recommendedName>
        <fullName evidence="1">CO-methylating acetyl-CoA synthase</fullName>
        <ecNumber evidence="1">2.3.1.169</ecNumber>
    </recommendedName>
</protein>
<dbReference type="STRING" id="387631.Asulf_02202"/>
<dbReference type="EC" id="2.3.1.169" evidence="1"/>
<evidence type="ECO:0000256" key="1">
    <source>
        <dbReference type="ARBA" id="ARBA00012244"/>
    </source>
</evidence>
<dbReference type="Gene3D" id="3.40.970.20">
    <property type="entry name" value="Carbon monoxide dehydrogenase alpha subunit. Chain D, domain 4"/>
    <property type="match status" value="1"/>
</dbReference>
<dbReference type="EMBL" id="CP005290">
    <property type="protein sequence ID" value="AGK62155.1"/>
    <property type="molecule type" value="Genomic_DNA"/>
</dbReference>
<accession>N0BP77</accession>
<proteinExistence type="predicted"/>
<keyword evidence="6" id="KW-0411">Iron-sulfur</keyword>
<dbReference type="Proteomes" id="UP000013307">
    <property type="component" value="Chromosome"/>
</dbReference>
<dbReference type="PANTHER" id="PTHR42281">
    <property type="match status" value="1"/>
</dbReference>
<dbReference type="Gene3D" id="3.40.1470.10">
    <property type="entry name" value="Bifunctional carbon monoxide dehydrogenase/acetyl-coa synthase(codh/acs), Chain M, domain 5"/>
    <property type="match status" value="1"/>
</dbReference>
<keyword evidence="2" id="KW-0533">Nickel</keyword>
<dbReference type="HOGENOM" id="CLU_798333_0_0_2"/>
<dbReference type="GO" id="GO:0043885">
    <property type="term" value="F:anaerobic carbon-monoxide dehydrogenase activity"/>
    <property type="evidence" value="ECO:0007669"/>
    <property type="project" value="InterPro"/>
</dbReference>
<keyword evidence="5" id="KW-0408">Iron</keyword>
<dbReference type="GO" id="GO:0043884">
    <property type="term" value="F:CO-methylating acetyl-CoA synthase activity"/>
    <property type="evidence" value="ECO:0007669"/>
    <property type="project" value="UniProtKB-EC"/>
</dbReference>
<keyword evidence="4" id="KW-0479">Metal-binding</keyword>
<dbReference type="GeneID" id="15393834"/>
<reference evidence="8 9" key="1">
    <citation type="journal article" date="2013" name="Genome Announc.">
        <title>Complete Genome Sequence of the Thermophilic and Facultatively Chemolithoautotrophic Sulfate Reducer Archaeoglobus sulfaticallidus Strain PM70-1T.</title>
        <authorList>
            <person name="Stokke R."/>
            <person name="Hocking W.P."/>
            <person name="Steinsbu B.O."/>
            <person name="Steen I.H."/>
        </authorList>
    </citation>
    <scope>NUCLEOTIDE SEQUENCE [LARGE SCALE GENOMIC DNA]</scope>
    <source>
        <strain evidence="8">PM70-1</strain>
    </source>
</reference>
<evidence type="ECO:0000259" key="7">
    <source>
        <dbReference type="Pfam" id="PF19436"/>
    </source>
</evidence>
<gene>
    <name evidence="8" type="ORF">Asulf_02202</name>
</gene>
<dbReference type="eggNOG" id="arCOG04360">
    <property type="taxonomic scope" value="Archaea"/>
</dbReference>
<dbReference type="GO" id="GO:0051536">
    <property type="term" value="F:iron-sulfur cluster binding"/>
    <property type="evidence" value="ECO:0007669"/>
    <property type="project" value="UniProtKB-KW"/>
</dbReference>
<dbReference type="InterPro" id="IPR045822">
    <property type="entry name" value="ACS_CODH_B_C"/>
</dbReference>
<dbReference type="GO" id="GO:0046872">
    <property type="term" value="F:metal ion binding"/>
    <property type="evidence" value="ECO:0007669"/>
    <property type="project" value="UniProtKB-KW"/>
</dbReference>
<dbReference type="RefSeq" id="WP_015591751.1">
    <property type="nucleotide sequence ID" value="NC_021169.1"/>
</dbReference>
<dbReference type="InterPro" id="IPR004461">
    <property type="entry name" value="CO_DH/Ac-CoA_synth_bsu"/>
</dbReference>
<evidence type="ECO:0000313" key="9">
    <source>
        <dbReference type="Proteomes" id="UP000013307"/>
    </source>
</evidence>
<evidence type="ECO:0000256" key="2">
    <source>
        <dbReference type="ARBA" id="ARBA00022596"/>
    </source>
</evidence>
<evidence type="ECO:0000313" key="8">
    <source>
        <dbReference type="EMBL" id="AGK62155.1"/>
    </source>
</evidence>
<dbReference type="AlphaFoldDB" id="N0BP77"/>
<dbReference type="GO" id="GO:0006084">
    <property type="term" value="P:acetyl-CoA metabolic process"/>
    <property type="evidence" value="ECO:0007669"/>
    <property type="project" value="InterPro"/>
</dbReference>
<dbReference type="PANTHER" id="PTHR42281:SF1">
    <property type="entry name" value="ACETYL-COA DECARBONYLASE_SYNTHASE COMPLEX SUBUNIT BETA 1"/>
    <property type="match status" value="1"/>
</dbReference>
<dbReference type="SUPFAM" id="SSF56821">
    <property type="entry name" value="Prismane protein-like"/>
    <property type="match status" value="1"/>
</dbReference>
<dbReference type="OrthoDB" id="51497at2157"/>
<feature type="domain" description="CO dehydrogenase/acetyl-CoA synthase complex beta subunit C-terminal" evidence="7">
    <location>
        <begin position="161"/>
        <end position="344"/>
    </location>
</feature>
<organism evidence="8 9">
    <name type="scientific">Archaeoglobus sulfaticallidus PM70-1</name>
    <dbReference type="NCBI Taxonomy" id="387631"/>
    <lineage>
        <taxon>Archaea</taxon>
        <taxon>Methanobacteriati</taxon>
        <taxon>Methanobacteriota</taxon>
        <taxon>Archaeoglobi</taxon>
        <taxon>Archaeoglobales</taxon>
        <taxon>Archaeoglobaceae</taxon>
        <taxon>Archaeoglobus</taxon>
    </lineage>
</organism>
<dbReference type="InterPro" id="IPR038571">
    <property type="entry name" value="CO_DH/Ac-CoA_synth_bsu_3_sf"/>
</dbReference>
<evidence type="ECO:0000256" key="5">
    <source>
        <dbReference type="ARBA" id="ARBA00023004"/>
    </source>
</evidence>
<evidence type="ECO:0000256" key="3">
    <source>
        <dbReference type="ARBA" id="ARBA00022679"/>
    </source>
</evidence>
<evidence type="ECO:0000256" key="4">
    <source>
        <dbReference type="ARBA" id="ARBA00022723"/>
    </source>
</evidence>
<keyword evidence="9" id="KW-1185">Reference proteome</keyword>
<dbReference type="InterPro" id="IPR011254">
    <property type="entry name" value="Prismane-like_sf"/>
</dbReference>
<dbReference type="Pfam" id="PF19436">
    <property type="entry name" value="ACS_CODH_B_C"/>
    <property type="match status" value="1"/>
</dbReference>
<dbReference type="Gene3D" id="3.30.1650.10">
    <property type="entry name" value="Bifunctional carbon monoxide dehydrogenase/acetyl-coa synthase(codh/acs), Chain M, domain 3"/>
    <property type="match status" value="1"/>
</dbReference>
<name>N0BP77_9EURY</name>
<sequence>MMISRFIDPNEMDVDEIENCEHSLAYQGERVKGVEIRGFELVTTNPKRDGIELLLSGSIENIGIVVKADCSEESASALEALIGEVVNRLKGVEYLNRKENVVLRVEKLNTGTFECIAQIIYFSFKKIVDRVEVILILDRDEFVRMLNVAREIHRKREVFSREEDVEEFYICKSCQHYLPYNACVISPERPSPCGTTWIEAKTANELGIVGYYQPVKKGKKINSEYAGINKIMEEITEGRVKRVSLHAVLKNPPLSGLYPQIIIFYDPSRDAFGIVDRDYREKTPIGLKFSEMEKLISGQQVEGFVGASFSYLKSPKFLADEGGWKRIYWMSPNVKAYVERGLKTAEK</sequence>